<gene>
    <name evidence="1" type="ORF">CFR72_08395</name>
</gene>
<sequence>MHAMAETDQAARAGRGIAIRGKGSVWFRGPACGRRMAARGACPPSGQGGNPRDMALFRQYGMGRENDRDRLSFSALTCAPAGGIRRDRLRIEVVFGGV</sequence>
<evidence type="ECO:0000313" key="1">
    <source>
        <dbReference type="EMBL" id="PYD63186.1"/>
    </source>
</evidence>
<dbReference type="Proteomes" id="UP000248301">
    <property type="component" value="Unassembled WGS sequence"/>
</dbReference>
<evidence type="ECO:0000313" key="2">
    <source>
        <dbReference type="Proteomes" id="UP000248301"/>
    </source>
</evidence>
<dbReference type="EMBL" id="NKUF01000015">
    <property type="protein sequence ID" value="PYD63186.1"/>
    <property type="molecule type" value="Genomic_DNA"/>
</dbReference>
<proteinExistence type="predicted"/>
<dbReference type="AlphaFoldDB" id="A0A318PXW7"/>
<accession>A0A318PXW7</accession>
<reference evidence="1 2" key="1">
    <citation type="submission" date="2017-07" db="EMBL/GenBank/DDBJ databases">
        <title>A draft genome sequence of Gluconacetobacter entanii LTH 4560.</title>
        <authorList>
            <person name="Skraban J."/>
            <person name="Cleenwerck I."/>
            <person name="Vandamme P."/>
            <person name="Trcek J."/>
        </authorList>
    </citation>
    <scope>NUCLEOTIDE SEQUENCE [LARGE SCALE GENOMIC DNA]</scope>
    <source>
        <strain evidence="1 2">LTH 4560</strain>
    </source>
</reference>
<name>A0A318PXW7_9PROT</name>
<organism evidence="1 2">
    <name type="scientific">Gluconacetobacter entanii</name>
    <dbReference type="NCBI Taxonomy" id="108528"/>
    <lineage>
        <taxon>Bacteria</taxon>
        <taxon>Pseudomonadati</taxon>
        <taxon>Pseudomonadota</taxon>
        <taxon>Alphaproteobacteria</taxon>
        <taxon>Acetobacterales</taxon>
        <taxon>Acetobacteraceae</taxon>
        <taxon>Gluconacetobacter</taxon>
    </lineage>
</organism>
<protein>
    <submittedName>
        <fullName evidence="1">Uncharacterized protein</fullName>
    </submittedName>
</protein>
<comment type="caution">
    <text evidence="1">The sequence shown here is derived from an EMBL/GenBank/DDBJ whole genome shotgun (WGS) entry which is preliminary data.</text>
</comment>